<dbReference type="PANTHER" id="PTHR12922">
    <property type="entry name" value="UBIQUINONE BIOSYNTHESIS PROTEIN"/>
    <property type="match status" value="1"/>
</dbReference>
<dbReference type="RefSeq" id="WP_323305235.1">
    <property type="nucleotide sequence ID" value="NZ_JAYGHX010000004.1"/>
</dbReference>
<accession>A0ABU5RTW8</accession>
<evidence type="ECO:0000313" key="2">
    <source>
        <dbReference type="Proteomes" id="UP001304461"/>
    </source>
</evidence>
<dbReference type="EMBL" id="JAYGHX010000004">
    <property type="protein sequence ID" value="MEA5391189.1"/>
    <property type="molecule type" value="Genomic_DNA"/>
</dbReference>
<organism evidence="1 2">
    <name type="scientific">Cyanobium gracile UHCC 0139</name>
    <dbReference type="NCBI Taxonomy" id="3110308"/>
    <lineage>
        <taxon>Bacteria</taxon>
        <taxon>Bacillati</taxon>
        <taxon>Cyanobacteriota</taxon>
        <taxon>Cyanophyceae</taxon>
        <taxon>Synechococcales</taxon>
        <taxon>Prochlorococcaceae</taxon>
        <taxon>Cyanobium</taxon>
    </lineage>
</organism>
<keyword evidence="2" id="KW-1185">Reference proteome</keyword>
<dbReference type="Proteomes" id="UP001304461">
    <property type="component" value="Unassembled WGS sequence"/>
</dbReference>
<dbReference type="PANTHER" id="PTHR12922:SF7">
    <property type="entry name" value="UBIQUINONE BIOSYNTHESIS PROTEIN COQ4 HOMOLOG, MITOCHONDRIAL"/>
    <property type="match status" value="1"/>
</dbReference>
<dbReference type="InterPro" id="IPR007715">
    <property type="entry name" value="Coq4"/>
</dbReference>
<sequence>MTTAVFRPNPAPAAASFEAPELPPQLFRVLGTFVAMAGGDTDLELIGALADALLETPSYALMAEQLRRDPACAALIEARWIPPAHDLEQLADLPEGSLGQVYAASLARLGYDPNLHAGMAPASDAAYVELRLSQTHDLWHVVTGFDTTVTGEIGLQAFHLTQFPYPLGAVLTAQALVSATLGAPELLPELVETIRTGLQMGLEARPLFAQRWEEGWERPLHEWREALQLRPFAERVGQL</sequence>
<evidence type="ECO:0000313" key="1">
    <source>
        <dbReference type="EMBL" id="MEA5391189.1"/>
    </source>
</evidence>
<comment type="caution">
    <text evidence="1">The sequence shown here is derived from an EMBL/GenBank/DDBJ whole genome shotgun (WGS) entry which is preliminary data.</text>
</comment>
<protein>
    <submittedName>
        <fullName evidence="1">Coq4 family protein</fullName>
    </submittedName>
</protein>
<gene>
    <name evidence="1" type="ORF">VB738_07930</name>
</gene>
<name>A0ABU5RTW8_9CYAN</name>
<proteinExistence type="predicted"/>
<reference evidence="1 2" key="1">
    <citation type="submission" date="2023-12" db="EMBL/GenBank/DDBJ databases">
        <title>Baltic Sea Cyanobacteria.</title>
        <authorList>
            <person name="Delbaje E."/>
            <person name="Fewer D.P."/>
            <person name="Shishido T.K."/>
        </authorList>
    </citation>
    <scope>NUCLEOTIDE SEQUENCE [LARGE SCALE GENOMIC DNA]</scope>
    <source>
        <strain evidence="1 2">UHCC 0139</strain>
    </source>
</reference>
<dbReference type="Pfam" id="PF05019">
    <property type="entry name" value="Coq4"/>
    <property type="match status" value="1"/>
</dbReference>